<comment type="caution">
    <text evidence="1">The sequence shown here is derived from an EMBL/GenBank/DDBJ whole genome shotgun (WGS) entry which is preliminary data.</text>
</comment>
<name>A0ABP7DXA1_9ACTN</name>
<sequence>MGIGGLVVPDTPRDLLFILDAIHNLDSGPKPETVVTDTASYVVTWTPLVPQAPLDT</sequence>
<proteinExistence type="predicted"/>
<reference evidence="2" key="1">
    <citation type="journal article" date="2019" name="Int. J. Syst. Evol. Microbiol.">
        <title>The Global Catalogue of Microorganisms (GCM) 10K type strain sequencing project: providing services to taxonomists for standard genome sequencing and annotation.</title>
        <authorList>
            <consortium name="The Broad Institute Genomics Platform"/>
            <consortium name="The Broad Institute Genome Sequencing Center for Infectious Disease"/>
            <person name="Wu L."/>
            <person name="Ma J."/>
        </authorList>
    </citation>
    <scope>NUCLEOTIDE SEQUENCE [LARGE SCALE GENOMIC DNA]</scope>
    <source>
        <strain evidence="2">JCM 16904</strain>
    </source>
</reference>
<gene>
    <name evidence="1" type="ORF">GCM10022224_090890</name>
</gene>
<dbReference type="EMBL" id="BAAAZP010000212">
    <property type="protein sequence ID" value="GAA3711217.1"/>
    <property type="molecule type" value="Genomic_DNA"/>
</dbReference>
<dbReference type="Proteomes" id="UP001500902">
    <property type="component" value="Unassembled WGS sequence"/>
</dbReference>
<keyword evidence="2" id="KW-1185">Reference proteome</keyword>
<organism evidence="1 2">
    <name type="scientific">Nonomuraea antimicrobica</name>
    <dbReference type="NCBI Taxonomy" id="561173"/>
    <lineage>
        <taxon>Bacteria</taxon>
        <taxon>Bacillati</taxon>
        <taxon>Actinomycetota</taxon>
        <taxon>Actinomycetes</taxon>
        <taxon>Streptosporangiales</taxon>
        <taxon>Streptosporangiaceae</taxon>
        <taxon>Nonomuraea</taxon>
    </lineage>
</organism>
<evidence type="ECO:0000313" key="1">
    <source>
        <dbReference type="EMBL" id="GAA3711217.1"/>
    </source>
</evidence>
<protein>
    <submittedName>
        <fullName evidence="1">Uncharacterized protein</fullName>
    </submittedName>
</protein>
<accession>A0ABP7DXA1</accession>
<evidence type="ECO:0000313" key="2">
    <source>
        <dbReference type="Proteomes" id="UP001500902"/>
    </source>
</evidence>